<dbReference type="PANTHER" id="PTHR31389:SF4">
    <property type="entry name" value="LD39211P"/>
    <property type="match status" value="1"/>
</dbReference>
<accession>A0A914XPT2</accession>
<sequence>MIAYLLKYDLTKKQIAKYHYECPFVSLRYFNDTKCPYFVKNLNEYRWKPIIISDVLQEVENVLYFDSSIVFQNQANESIKDIFEKMNTNFSKCGLRLFGTTSHTIFAATNPKMLDIFNFSKQTAQAHLMYSASSLFLTPKSLNIVSKWNECALEKACMAPEGSQIYCNNEKLRNGKYANCHRFDQSALALLTLQCKKPNGN</sequence>
<reference evidence="2" key="1">
    <citation type="submission" date="2022-11" db="UniProtKB">
        <authorList>
            <consortium name="WormBaseParasite"/>
        </authorList>
    </citation>
    <scope>IDENTIFICATION</scope>
</reference>
<dbReference type="Proteomes" id="UP000887577">
    <property type="component" value="Unplaced"/>
</dbReference>
<protein>
    <submittedName>
        <fullName evidence="2">Uncharacterized protein</fullName>
    </submittedName>
</protein>
<dbReference type="AlphaFoldDB" id="A0A914XPT2"/>
<dbReference type="PANTHER" id="PTHR31389">
    <property type="entry name" value="LD39211P"/>
    <property type="match status" value="1"/>
</dbReference>
<organism evidence="1 2">
    <name type="scientific">Panagrolaimus superbus</name>
    <dbReference type="NCBI Taxonomy" id="310955"/>
    <lineage>
        <taxon>Eukaryota</taxon>
        <taxon>Metazoa</taxon>
        <taxon>Ecdysozoa</taxon>
        <taxon>Nematoda</taxon>
        <taxon>Chromadorea</taxon>
        <taxon>Rhabditida</taxon>
        <taxon>Tylenchina</taxon>
        <taxon>Panagrolaimomorpha</taxon>
        <taxon>Panagrolaimoidea</taxon>
        <taxon>Panagrolaimidae</taxon>
        <taxon>Panagrolaimus</taxon>
    </lineage>
</organism>
<dbReference type="InterPro" id="IPR012444">
    <property type="entry name" value="DUF1647"/>
</dbReference>
<evidence type="ECO:0000313" key="1">
    <source>
        <dbReference type="Proteomes" id="UP000887577"/>
    </source>
</evidence>
<name>A0A914XPT2_9BILA</name>
<keyword evidence="1" id="KW-1185">Reference proteome</keyword>
<dbReference type="WBParaSite" id="PSU_v2.g10023.t1">
    <property type="protein sequence ID" value="PSU_v2.g10023.t1"/>
    <property type="gene ID" value="PSU_v2.g10023"/>
</dbReference>
<evidence type="ECO:0000313" key="2">
    <source>
        <dbReference type="WBParaSite" id="PSU_v2.g10023.t1"/>
    </source>
</evidence>
<proteinExistence type="predicted"/>
<dbReference type="Pfam" id="PF07801">
    <property type="entry name" value="DUF1647"/>
    <property type="match status" value="1"/>
</dbReference>